<gene>
    <name evidence="1" type="ORF">FVR03_05210</name>
</gene>
<dbReference type="RefSeq" id="WP_147920703.1">
    <property type="nucleotide sequence ID" value="NZ_VRTY01000013.1"/>
</dbReference>
<name>A0A5C8KD91_9BACT</name>
<reference evidence="1 2" key="1">
    <citation type="submission" date="2019-08" db="EMBL/GenBank/DDBJ databases">
        <authorList>
            <person name="Shi S."/>
        </authorList>
    </citation>
    <scope>NUCLEOTIDE SEQUENCE [LARGE SCALE GENOMIC DNA]</scope>
    <source>
        <strain evidence="1 2">GY10130</strain>
    </source>
</reference>
<proteinExistence type="predicted"/>
<organism evidence="1 2">
    <name type="scientific">Pontibacter qinzhouensis</name>
    <dbReference type="NCBI Taxonomy" id="2603253"/>
    <lineage>
        <taxon>Bacteria</taxon>
        <taxon>Pseudomonadati</taxon>
        <taxon>Bacteroidota</taxon>
        <taxon>Cytophagia</taxon>
        <taxon>Cytophagales</taxon>
        <taxon>Hymenobacteraceae</taxon>
        <taxon>Pontibacter</taxon>
    </lineage>
</organism>
<sequence length="481" mass="54085">MEQQHLIHRQSWHITATTTNALALQAKVAGLVQSNELQKQLSDAFDALVSPQEWLVLERLDIQLHNLPEEELEPRLIEQVVRQVREQLEHQKAKLLSSNYTAENSTVNFSAEERTLKALCYFLKNGVLPWWYEVSGHEAFETDILKSFEWVGNAAPATVSGAVRAQVQSALASATGARRLVNQFSDNILAGTVSLLLSAAGAAAKADALAAYREFESIIQAQNKQAFQHKLFELKVLFLANISAAAPAINSWLTAMIKQLEAEQVTALLEAVFKSKLLKSFVKEQVVPQKREFIQIISEKQTIALTPEATDNNKERIAEGVVIKNAGLILAAPFLPGLFSACKLMSESKLIYVDKAIALLHYLVFGHLDYREYETLLNKVLCGVTETENIALVTELSEAEKQHVEELLRAMISHWGALKNTSPDGLREGFLQRRGNLIRKEETWLLQVEQNTLDILLQQLPWTISYLKLPWMKELLRTDWA</sequence>
<keyword evidence="2" id="KW-1185">Reference proteome</keyword>
<dbReference type="InterPro" id="IPR045538">
    <property type="entry name" value="CIS_TMP"/>
</dbReference>
<evidence type="ECO:0000313" key="2">
    <source>
        <dbReference type="Proteomes" id="UP000321926"/>
    </source>
</evidence>
<dbReference type="AlphaFoldDB" id="A0A5C8KD91"/>
<evidence type="ECO:0000313" key="1">
    <source>
        <dbReference type="EMBL" id="TXK50290.1"/>
    </source>
</evidence>
<dbReference type="Proteomes" id="UP000321926">
    <property type="component" value="Unassembled WGS sequence"/>
</dbReference>
<comment type="caution">
    <text evidence="1">The sequence shown here is derived from an EMBL/GenBank/DDBJ whole genome shotgun (WGS) entry which is preliminary data.</text>
</comment>
<protein>
    <submittedName>
        <fullName evidence="1">Uncharacterized protein</fullName>
    </submittedName>
</protein>
<dbReference type="Pfam" id="PF19268">
    <property type="entry name" value="CIS_TMP"/>
    <property type="match status" value="1"/>
</dbReference>
<accession>A0A5C8KD91</accession>
<dbReference type="OrthoDB" id="1488184at2"/>
<dbReference type="EMBL" id="VRTY01000013">
    <property type="protein sequence ID" value="TXK50290.1"/>
    <property type="molecule type" value="Genomic_DNA"/>
</dbReference>